<dbReference type="Proteomes" id="UP000253958">
    <property type="component" value="Chromosome"/>
</dbReference>
<organism evidence="1 2">
    <name type="scientific">Micromonospora aurantiaca</name>
    <name type="common">nom. illeg.</name>
    <dbReference type="NCBI Taxonomy" id="47850"/>
    <lineage>
        <taxon>Bacteria</taxon>
        <taxon>Bacillati</taxon>
        <taxon>Actinomycetota</taxon>
        <taxon>Actinomycetes</taxon>
        <taxon>Micromonosporales</taxon>
        <taxon>Micromonosporaceae</taxon>
        <taxon>Micromonospora</taxon>
    </lineage>
</organism>
<evidence type="ECO:0000313" key="2">
    <source>
        <dbReference type="Proteomes" id="UP000253958"/>
    </source>
</evidence>
<reference evidence="1 2" key="1">
    <citation type="submission" date="2018-07" db="EMBL/GenBank/DDBJ databases">
        <authorList>
            <person name="Ye Y."/>
        </authorList>
    </citation>
    <scope>NUCLEOTIDE SEQUENCE [LARGE SCALE GENOMIC DNA]</scope>
    <source>
        <strain evidence="2">H14(2018)</strain>
    </source>
</reference>
<dbReference type="AlphaFoldDB" id="A0A3M9KDQ0"/>
<dbReference type="RefSeq" id="WP_114921092.1">
    <property type="nucleotide sequence ID" value="NZ_CBDRJL010000066.1"/>
</dbReference>
<gene>
    <name evidence="1" type="ORF">DVH21_32455</name>
</gene>
<dbReference type="InterPro" id="IPR000845">
    <property type="entry name" value="Nucleoside_phosphorylase_d"/>
</dbReference>
<evidence type="ECO:0000313" key="1">
    <source>
        <dbReference type="EMBL" id="AXH94234.1"/>
    </source>
</evidence>
<dbReference type="CDD" id="cd09008">
    <property type="entry name" value="MTAN"/>
    <property type="match status" value="1"/>
</dbReference>
<dbReference type="GO" id="GO:0019284">
    <property type="term" value="P:L-methionine salvage from S-adenosylmethionine"/>
    <property type="evidence" value="ECO:0007669"/>
    <property type="project" value="TreeGrafter"/>
</dbReference>
<dbReference type="Gene3D" id="3.40.50.1580">
    <property type="entry name" value="Nucleoside phosphorylase domain"/>
    <property type="match status" value="1"/>
</dbReference>
<reference evidence="1 2" key="2">
    <citation type="submission" date="2018-08" db="EMBL/GenBank/DDBJ databases">
        <title>Streptomyces kandeliansis sp. nov., an endophytic bacterium isolated from mangrove plant.</title>
        <authorList>
            <person name="Wang R."/>
        </authorList>
    </citation>
    <scope>NUCLEOTIDE SEQUENCE [LARGE SCALE GENOMIC DNA]</scope>
    <source>
        <strain evidence="2">H14(2018)</strain>
    </source>
</reference>
<dbReference type="GO" id="GO:0008782">
    <property type="term" value="F:adenosylhomocysteine nucleosidase activity"/>
    <property type="evidence" value="ECO:0007669"/>
    <property type="project" value="TreeGrafter"/>
</dbReference>
<proteinExistence type="predicted"/>
<name>A0A3M9KDQ0_9ACTN</name>
<dbReference type="PANTHER" id="PTHR46832:SF1">
    <property type="entry name" value="5'-METHYLTHIOADENOSINE_S-ADENOSYLHOMOCYSTEINE NUCLEOSIDASE"/>
    <property type="match status" value="1"/>
</dbReference>
<protein>
    <submittedName>
        <fullName evidence="1">Purine phosphorylase</fullName>
    </submittedName>
</protein>
<dbReference type="Pfam" id="PF01048">
    <property type="entry name" value="PNP_UDP_1"/>
    <property type="match status" value="1"/>
</dbReference>
<dbReference type="EMBL" id="CP031263">
    <property type="protein sequence ID" value="AXH94234.1"/>
    <property type="molecule type" value="Genomic_DNA"/>
</dbReference>
<dbReference type="GO" id="GO:0005829">
    <property type="term" value="C:cytosol"/>
    <property type="evidence" value="ECO:0007669"/>
    <property type="project" value="TreeGrafter"/>
</dbReference>
<dbReference type="SUPFAM" id="SSF53167">
    <property type="entry name" value="Purine and uridine phosphorylases"/>
    <property type="match status" value="1"/>
</dbReference>
<accession>A0A3M9KDQ0</accession>
<dbReference type="GO" id="GO:0009116">
    <property type="term" value="P:nucleoside metabolic process"/>
    <property type="evidence" value="ECO:0007669"/>
    <property type="project" value="InterPro"/>
</dbReference>
<sequence>MSANSGLVVILTALDLEYEAVRDQLLDLRVRRHPAGTRFEVGRIDQSGCRIALGLVGKGNHPAAVLAERAMAEFSPAAVLFVGVAGGLWPNIRLGDVVVASKIYAYHGGTSEDDGLKARPKAWEIPHEADQIAHHVARSSVWRRSLPPGSDPFVHFGPIAAGEVVQDSGISEQARWIRQHYNDAVAIEMEAAGVAQAGHLNRALPVVVVRGVSDHADGSKAATDGQDWQRKAARHAAVYATALARELIIDGSASQGGSERDGSPTMSINNRNVATGNARVGIQAGQINGNVTIGGGADGSIDLAASIAELRTRLKQAHLDGQLNEETYAAAESELETATACVSAGTTEKRSGLMVALLRLRGLVADVSELAVRLAAIIAVVRGM</sequence>
<dbReference type="InterPro" id="IPR035994">
    <property type="entry name" value="Nucleoside_phosphorylase_sf"/>
</dbReference>
<dbReference type="GO" id="GO:0008930">
    <property type="term" value="F:methylthioadenosine nucleosidase activity"/>
    <property type="evidence" value="ECO:0007669"/>
    <property type="project" value="TreeGrafter"/>
</dbReference>
<dbReference type="PANTHER" id="PTHR46832">
    <property type="entry name" value="5'-METHYLTHIOADENOSINE/S-ADENOSYLHOMOCYSTEINE NUCLEOSIDASE"/>
    <property type="match status" value="1"/>
</dbReference>